<proteinExistence type="predicted"/>
<accession>A0A8J3Z491</accession>
<dbReference type="Proteomes" id="UP000612585">
    <property type="component" value="Unassembled WGS sequence"/>
</dbReference>
<dbReference type="Gene3D" id="3.60.10.10">
    <property type="entry name" value="Endonuclease/exonuclease/phosphatase"/>
    <property type="match status" value="1"/>
</dbReference>
<gene>
    <name evidence="1" type="ORF">Vau01_021960</name>
</gene>
<organism evidence="1 2">
    <name type="scientific">Virgisporangium aurantiacum</name>
    <dbReference type="NCBI Taxonomy" id="175570"/>
    <lineage>
        <taxon>Bacteria</taxon>
        <taxon>Bacillati</taxon>
        <taxon>Actinomycetota</taxon>
        <taxon>Actinomycetes</taxon>
        <taxon>Micromonosporales</taxon>
        <taxon>Micromonosporaceae</taxon>
        <taxon>Virgisporangium</taxon>
    </lineage>
</organism>
<name>A0A8J3Z491_9ACTN</name>
<evidence type="ECO:0008006" key="3">
    <source>
        <dbReference type="Google" id="ProtNLM"/>
    </source>
</evidence>
<dbReference type="InterPro" id="IPR036691">
    <property type="entry name" value="Endo/exonu/phosph_ase_sf"/>
</dbReference>
<dbReference type="AlphaFoldDB" id="A0A8J3Z491"/>
<dbReference type="EMBL" id="BOPG01000012">
    <property type="protein sequence ID" value="GIJ54680.1"/>
    <property type="molecule type" value="Genomic_DNA"/>
</dbReference>
<dbReference type="SUPFAM" id="SSF56219">
    <property type="entry name" value="DNase I-like"/>
    <property type="match status" value="1"/>
</dbReference>
<evidence type="ECO:0000313" key="1">
    <source>
        <dbReference type="EMBL" id="GIJ54680.1"/>
    </source>
</evidence>
<protein>
    <recommendedName>
        <fullName evidence="3">Endonuclease/Exonuclease/phosphatase family protein</fullName>
    </recommendedName>
</protein>
<reference evidence="1" key="1">
    <citation type="submission" date="2021-01" db="EMBL/GenBank/DDBJ databases">
        <title>Whole genome shotgun sequence of Virgisporangium aurantiacum NBRC 16421.</title>
        <authorList>
            <person name="Komaki H."/>
            <person name="Tamura T."/>
        </authorList>
    </citation>
    <scope>NUCLEOTIDE SEQUENCE</scope>
    <source>
        <strain evidence="1">NBRC 16421</strain>
    </source>
</reference>
<sequence>MPEPTPISTGPKRFALGADPGVLEEVAGQWRARALLAASAQLTVDQAAATVAFTGSWVGASADSYQSHRADLTGGLGTLAVLLTGGADRIDAVAAILRWGQVELDAQRAALDAVPHEATSSGGVEFHPADEAQADLVRAVIANTGEIRSTVDADLVAAESALRDARDGLATVLERWEPNTLTLLNLNVGQGKGNVWQGAHLLGMDHADEGTETAEMDEIADIVHGNGADVVTVQEVFRNDLGELEHHLESDGSQWEVRYQEADQKQHFGDGFLDFGDPDDWRYESFGNAVLVRDGDLTGTVAGDRDESGFVLDENGREAQVARDAAAAGHPYPSALPDTSTVDEGRAVAVAEVDLTTPRR</sequence>
<comment type="caution">
    <text evidence="1">The sequence shown here is derived from an EMBL/GenBank/DDBJ whole genome shotgun (WGS) entry which is preliminary data.</text>
</comment>
<keyword evidence="2" id="KW-1185">Reference proteome</keyword>
<dbReference type="RefSeq" id="WP_203990159.1">
    <property type="nucleotide sequence ID" value="NZ_BOPG01000012.1"/>
</dbReference>
<evidence type="ECO:0000313" key="2">
    <source>
        <dbReference type="Proteomes" id="UP000612585"/>
    </source>
</evidence>